<evidence type="ECO:0000313" key="8">
    <source>
        <dbReference type="Proteomes" id="UP000450917"/>
    </source>
</evidence>
<dbReference type="CDD" id="cd13585">
    <property type="entry name" value="PBP2_TMBP_like"/>
    <property type="match status" value="1"/>
</dbReference>
<comment type="similarity">
    <text evidence="2">Belongs to the bacterial solute-binding protein 1 family.</text>
</comment>
<keyword evidence="3" id="KW-0813">Transport</keyword>
<comment type="subcellular location">
    <subcellularLocation>
        <location evidence="1">Cell envelope</location>
    </subcellularLocation>
</comment>
<proteinExistence type="inferred from homology"/>
<dbReference type="Gene3D" id="3.40.190.10">
    <property type="entry name" value="Periplasmic binding protein-like II"/>
    <property type="match status" value="1"/>
</dbReference>
<organism evidence="7 8">
    <name type="scientific">Paenibacillus validus</name>
    <dbReference type="NCBI Taxonomy" id="44253"/>
    <lineage>
        <taxon>Bacteria</taxon>
        <taxon>Bacillati</taxon>
        <taxon>Bacillota</taxon>
        <taxon>Bacilli</taxon>
        <taxon>Bacillales</taxon>
        <taxon>Paenibacillaceae</taxon>
        <taxon>Paenibacillus</taxon>
    </lineage>
</organism>
<name>A0A7X2Z9P6_9BACL</name>
<dbReference type="Proteomes" id="UP000450917">
    <property type="component" value="Unassembled WGS sequence"/>
</dbReference>
<keyword evidence="4 6" id="KW-0732">Signal</keyword>
<dbReference type="PANTHER" id="PTHR43649:SF31">
    <property type="entry name" value="SN-GLYCEROL-3-PHOSPHATE-BINDING PERIPLASMIC PROTEIN UGPB"/>
    <property type="match status" value="1"/>
</dbReference>
<gene>
    <name evidence="7" type="ORF">GNP93_09600</name>
</gene>
<dbReference type="SUPFAM" id="SSF53850">
    <property type="entry name" value="Periplasmic binding protein-like II"/>
    <property type="match status" value="1"/>
</dbReference>
<reference evidence="7 8" key="1">
    <citation type="submission" date="2019-11" db="EMBL/GenBank/DDBJ databases">
        <title>Draft genome sequences of five Paenibacillus species of dairy origin.</title>
        <authorList>
            <person name="Olajide A.M."/>
            <person name="Chen S."/>
            <person name="Lapointe G."/>
        </authorList>
    </citation>
    <scope>NUCLEOTIDE SEQUENCE [LARGE SCALE GENOMIC DNA]</scope>
    <source>
        <strain evidence="7 8">2CS3</strain>
    </source>
</reference>
<evidence type="ECO:0000256" key="1">
    <source>
        <dbReference type="ARBA" id="ARBA00004196"/>
    </source>
</evidence>
<feature type="signal peptide" evidence="6">
    <location>
        <begin position="1"/>
        <end position="23"/>
    </location>
</feature>
<sequence>MRKSFKFVSVTLVLVMLALMSLACGKKDDDPAASDGKKNATLDFVWFSDGVEGGVMKDIIKDYEGKNPNIKINLIEIAYKDLSTKMKTMVAGGKPPALARISTTEIGAFSNQALDLATYVGGVDKFTEQFIDSIKPYYVVDNKVIAAPMDVTANGLIYNKTLFDKAGVKVPTSPDAVWTWDEFSAALKQVMEKGGAKYGMVWDFTPHRWSTLLYQFGGSMISQDGTKATINNEAGVQAADYFKKLHKDGVMPISVWLGGENPNNLFRSGTVAAHLAGNWMVSNYKDITNFEWGVTYMPKAKQRSSVPGGKFVMAFKNSGVEKEAASFIEYLSSKEVNSKFNKESLFMSPRKDSSKLDYAFGKEMFEVFANELNNTAPAAAEDWSKQGIVPKFSNDLKNNLVEVITDKSTAKEAMDKTAKAIDKAISDDKKDDKK</sequence>
<evidence type="ECO:0000256" key="5">
    <source>
        <dbReference type="ARBA" id="ARBA00022764"/>
    </source>
</evidence>
<dbReference type="PROSITE" id="PS01037">
    <property type="entry name" value="SBP_BACTERIAL_1"/>
    <property type="match status" value="1"/>
</dbReference>
<dbReference type="InterPro" id="IPR006059">
    <property type="entry name" value="SBP"/>
</dbReference>
<dbReference type="AlphaFoldDB" id="A0A7X2Z9P6"/>
<dbReference type="InterPro" id="IPR050490">
    <property type="entry name" value="Bact_solute-bd_prot1"/>
</dbReference>
<evidence type="ECO:0000256" key="6">
    <source>
        <dbReference type="SAM" id="SignalP"/>
    </source>
</evidence>
<evidence type="ECO:0000313" key="7">
    <source>
        <dbReference type="EMBL" id="MUG70934.1"/>
    </source>
</evidence>
<dbReference type="RefSeq" id="WP_155614555.1">
    <property type="nucleotide sequence ID" value="NZ_WNZX01000006.1"/>
</dbReference>
<evidence type="ECO:0000256" key="3">
    <source>
        <dbReference type="ARBA" id="ARBA00022448"/>
    </source>
</evidence>
<protein>
    <submittedName>
        <fullName evidence="7">Extracellular solute-binding protein</fullName>
    </submittedName>
</protein>
<keyword evidence="8" id="KW-1185">Reference proteome</keyword>
<comment type="caution">
    <text evidence="7">The sequence shown here is derived from an EMBL/GenBank/DDBJ whole genome shotgun (WGS) entry which is preliminary data.</text>
</comment>
<keyword evidence="5" id="KW-0574">Periplasm</keyword>
<dbReference type="GO" id="GO:0030313">
    <property type="term" value="C:cell envelope"/>
    <property type="evidence" value="ECO:0007669"/>
    <property type="project" value="UniProtKB-SubCell"/>
</dbReference>
<evidence type="ECO:0000256" key="2">
    <source>
        <dbReference type="ARBA" id="ARBA00008520"/>
    </source>
</evidence>
<dbReference type="GO" id="GO:0055085">
    <property type="term" value="P:transmembrane transport"/>
    <property type="evidence" value="ECO:0007669"/>
    <property type="project" value="InterPro"/>
</dbReference>
<dbReference type="EMBL" id="WNZX01000006">
    <property type="protein sequence ID" value="MUG70934.1"/>
    <property type="molecule type" value="Genomic_DNA"/>
</dbReference>
<dbReference type="PROSITE" id="PS51257">
    <property type="entry name" value="PROKAR_LIPOPROTEIN"/>
    <property type="match status" value="1"/>
</dbReference>
<accession>A0A7X2Z9P6</accession>
<dbReference type="PANTHER" id="PTHR43649">
    <property type="entry name" value="ARABINOSE-BINDING PROTEIN-RELATED"/>
    <property type="match status" value="1"/>
</dbReference>
<dbReference type="InterPro" id="IPR006061">
    <property type="entry name" value="SBP_1_CS"/>
</dbReference>
<dbReference type="Pfam" id="PF01547">
    <property type="entry name" value="SBP_bac_1"/>
    <property type="match status" value="1"/>
</dbReference>
<evidence type="ECO:0000256" key="4">
    <source>
        <dbReference type="ARBA" id="ARBA00022729"/>
    </source>
</evidence>
<feature type="chain" id="PRO_5030696032" evidence="6">
    <location>
        <begin position="24"/>
        <end position="434"/>
    </location>
</feature>